<feature type="chain" id="PRO_5004900923" description="DUF3530 domain-containing protein" evidence="2">
    <location>
        <begin position="23"/>
        <end position="313"/>
    </location>
</feature>
<gene>
    <name evidence="3" type="ORF">DS2_16284</name>
</gene>
<dbReference type="OrthoDB" id="9776279at2"/>
<organism evidence="3 4">
    <name type="scientific">Catenovulum agarivorans DS-2</name>
    <dbReference type="NCBI Taxonomy" id="1328313"/>
    <lineage>
        <taxon>Bacteria</taxon>
        <taxon>Pseudomonadati</taxon>
        <taxon>Pseudomonadota</taxon>
        <taxon>Gammaproteobacteria</taxon>
        <taxon>Alteromonadales</taxon>
        <taxon>Alteromonadaceae</taxon>
        <taxon>Catenovulum</taxon>
    </lineage>
</organism>
<evidence type="ECO:0000256" key="1">
    <source>
        <dbReference type="SAM" id="MobiDB-lite"/>
    </source>
</evidence>
<dbReference type="InterPro" id="IPR022529">
    <property type="entry name" value="DUF3530"/>
</dbReference>
<feature type="region of interest" description="Disordered" evidence="1">
    <location>
        <begin position="29"/>
        <end position="52"/>
    </location>
</feature>
<sequence>MRVFTSFIIFVCLFAIALRSYAEEAPTETPAEVAVESDGGGDASAANLTQTRPEHILPPSEYQVASADLLRYAPETEIRSLMAGDSQFTALISEQDGSVIRGSALLLPDISLHPNQSATFYQLRYALNQYGWISVAGIMPEIMHQQLKDEQQLKQLIERPHNTLDVVVEDTQKQYINQLQLVMSSMLEEASAYPGLIMLVAQGATAGWLVEGLASEQLEMPDVLVLISPYLPDRQLNQKLPAKIAQLPVPILDVWSERDNPWAKATVIARKKASKRYLTMHYRQRELFGFRGLESTDARLGKEIYGYVTYLGW</sequence>
<keyword evidence="2" id="KW-0732">Signal</keyword>
<feature type="signal peptide" evidence="2">
    <location>
        <begin position="1"/>
        <end position="22"/>
    </location>
</feature>
<evidence type="ECO:0000313" key="3">
    <source>
        <dbReference type="EMBL" id="EWH08653.1"/>
    </source>
</evidence>
<protein>
    <recommendedName>
        <fullName evidence="5">DUF3530 domain-containing protein</fullName>
    </recommendedName>
</protein>
<reference evidence="3 4" key="1">
    <citation type="journal article" date="2014" name="Genome Announc.">
        <title>Draft Genome Sequence of the Agar-Degrading Bacterium Catenovulum sp. Strain DS-2, Isolated from Intestines of Haliotis diversicolor.</title>
        <authorList>
            <person name="Shan D."/>
            <person name="Li X."/>
            <person name="Gu Z."/>
            <person name="Wei G."/>
            <person name="Gao Z."/>
            <person name="Shao Z."/>
        </authorList>
    </citation>
    <scope>NUCLEOTIDE SEQUENCE [LARGE SCALE GENOMIC DNA]</scope>
    <source>
        <strain evidence="3 4">DS-2</strain>
    </source>
</reference>
<proteinExistence type="predicted"/>
<dbReference type="EMBL" id="ARZY01000040">
    <property type="protein sequence ID" value="EWH08653.1"/>
    <property type="molecule type" value="Genomic_DNA"/>
</dbReference>
<dbReference type="AlphaFoldDB" id="W7QKQ8"/>
<dbReference type="RefSeq" id="WP_051479952.1">
    <property type="nucleotide sequence ID" value="NZ_ARZY01000040.1"/>
</dbReference>
<evidence type="ECO:0000313" key="4">
    <source>
        <dbReference type="Proteomes" id="UP000019276"/>
    </source>
</evidence>
<evidence type="ECO:0008006" key="5">
    <source>
        <dbReference type="Google" id="ProtNLM"/>
    </source>
</evidence>
<dbReference type="STRING" id="1328313.DS2_16284"/>
<dbReference type="Proteomes" id="UP000019276">
    <property type="component" value="Unassembled WGS sequence"/>
</dbReference>
<name>W7QKQ8_9ALTE</name>
<evidence type="ECO:0000256" key="2">
    <source>
        <dbReference type="SAM" id="SignalP"/>
    </source>
</evidence>
<accession>W7QKQ8</accession>
<keyword evidence="4" id="KW-1185">Reference proteome</keyword>
<comment type="caution">
    <text evidence="3">The sequence shown here is derived from an EMBL/GenBank/DDBJ whole genome shotgun (WGS) entry which is preliminary data.</text>
</comment>
<dbReference type="eggNOG" id="ENOG5032ZR3">
    <property type="taxonomic scope" value="Bacteria"/>
</dbReference>
<dbReference type="Pfam" id="PF12048">
    <property type="entry name" value="DUF3530"/>
    <property type="match status" value="1"/>
</dbReference>